<gene>
    <name evidence="3" type="primary">BnaC01g37860D</name>
    <name evidence="2" type="ORF">DARMORV10_C01P51910.1</name>
    <name evidence="3" type="ORF">GSBRNA2T00026307001</name>
</gene>
<keyword evidence="1" id="KW-0812">Transmembrane</keyword>
<keyword evidence="4" id="KW-1185">Reference proteome</keyword>
<keyword evidence="1" id="KW-0472">Membrane</keyword>
<dbReference type="AlphaFoldDB" id="A0A078GFR0"/>
<evidence type="ECO:0000313" key="2">
    <source>
        <dbReference type="EMBL" id="CAF2079322.1"/>
    </source>
</evidence>
<sequence>MHQIVMAKLRLLSLERKRTSNGAEKNRANKTHRSLMEFREKLLKFKFHIIFAFVFSLLTVALVTYSPGFLTVLSYFWPLFLSTALFLAAVFFFAQTSDLPTSSTISSDGSGVKLAAEGILDYVVGGQEEETLLDSFTKLD</sequence>
<dbReference type="PANTHER" id="PTHR34125">
    <property type="entry name" value="OS01G0762900 PROTEIN"/>
    <property type="match status" value="1"/>
</dbReference>
<reference evidence="2" key="3">
    <citation type="submission" date="2021-01" db="EMBL/GenBank/DDBJ databases">
        <authorList>
            <consortium name="Genoscope - CEA"/>
            <person name="William W."/>
        </authorList>
    </citation>
    <scope>NUCLEOTIDE SEQUENCE</scope>
</reference>
<name>A0A078GFR0_BRANA</name>
<organism evidence="3 4">
    <name type="scientific">Brassica napus</name>
    <name type="common">Rape</name>
    <dbReference type="NCBI Taxonomy" id="3708"/>
    <lineage>
        <taxon>Eukaryota</taxon>
        <taxon>Viridiplantae</taxon>
        <taxon>Streptophyta</taxon>
        <taxon>Embryophyta</taxon>
        <taxon>Tracheophyta</taxon>
        <taxon>Spermatophyta</taxon>
        <taxon>Magnoliopsida</taxon>
        <taxon>eudicotyledons</taxon>
        <taxon>Gunneridae</taxon>
        <taxon>Pentapetalae</taxon>
        <taxon>rosids</taxon>
        <taxon>malvids</taxon>
        <taxon>Brassicales</taxon>
        <taxon>Brassicaceae</taxon>
        <taxon>Brassiceae</taxon>
        <taxon>Brassica</taxon>
    </lineage>
</organism>
<dbReference type="EMBL" id="HG994365">
    <property type="protein sequence ID" value="CAF2079322.1"/>
    <property type="molecule type" value="Genomic_DNA"/>
</dbReference>
<evidence type="ECO:0000313" key="4">
    <source>
        <dbReference type="Proteomes" id="UP000028999"/>
    </source>
</evidence>
<dbReference type="Gramene" id="CDY24206">
    <property type="protein sequence ID" value="CDY24206"/>
    <property type="gene ID" value="GSBRNA2T00026307001"/>
</dbReference>
<accession>A0A078GFR0</accession>
<dbReference type="EMBL" id="LK032155">
    <property type="protein sequence ID" value="CDY24206.1"/>
    <property type="molecule type" value="Genomic_DNA"/>
</dbReference>
<reference evidence="3" key="2">
    <citation type="submission" date="2014-06" db="EMBL/GenBank/DDBJ databases">
        <authorList>
            <person name="Genoscope - CEA"/>
        </authorList>
    </citation>
    <scope>NUCLEOTIDE SEQUENCE</scope>
</reference>
<dbReference type="PaxDb" id="3708-A0A078GFR0"/>
<dbReference type="Proteomes" id="UP000028999">
    <property type="component" value="Unassembled WGS sequence"/>
</dbReference>
<evidence type="ECO:0000313" key="3">
    <source>
        <dbReference type="EMBL" id="CDY24206.1"/>
    </source>
</evidence>
<dbReference type="OMA" id="FKFHIIF"/>
<reference evidence="3 4" key="1">
    <citation type="journal article" date="2014" name="Science">
        <title>Plant genetics. Early allopolyploid evolution in the post-Neolithic Brassica napus oilseed genome.</title>
        <authorList>
            <person name="Chalhoub B."/>
            <person name="Denoeud F."/>
            <person name="Liu S."/>
            <person name="Parkin I.A."/>
            <person name="Tang H."/>
            <person name="Wang X."/>
            <person name="Chiquet J."/>
            <person name="Belcram H."/>
            <person name="Tong C."/>
            <person name="Samans B."/>
            <person name="Correa M."/>
            <person name="Da Silva C."/>
            <person name="Just J."/>
            <person name="Falentin C."/>
            <person name="Koh C.S."/>
            <person name="Le Clainche I."/>
            <person name="Bernard M."/>
            <person name="Bento P."/>
            <person name="Noel B."/>
            <person name="Labadie K."/>
            <person name="Alberti A."/>
            <person name="Charles M."/>
            <person name="Arnaud D."/>
            <person name="Guo H."/>
            <person name="Daviaud C."/>
            <person name="Alamery S."/>
            <person name="Jabbari K."/>
            <person name="Zhao M."/>
            <person name="Edger P.P."/>
            <person name="Chelaifa H."/>
            <person name="Tack D."/>
            <person name="Lassalle G."/>
            <person name="Mestiri I."/>
            <person name="Schnel N."/>
            <person name="Le Paslier M.C."/>
            <person name="Fan G."/>
            <person name="Renault V."/>
            <person name="Bayer P.E."/>
            <person name="Golicz A.A."/>
            <person name="Manoli S."/>
            <person name="Lee T.H."/>
            <person name="Thi V.H."/>
            <person name="Chalabi S."/>
            <person name="Hu Q."/>
            <person name="Fan C."/>
            <person name="Tollenaere R."/>
            <person name="Lu Y."/>
            <person name="Battail C."/>
            <person name="Shen J."/>
            <person name="Sidebottom C.H."/>
            <person name="Wang X."/>
            <person name="Canaguier A."/>
            <person name="Chauveau A."/>
            <person name="Berard A."/>
            <person name="Deniot G."/>
            <person name="Guan M."/>
            <person name="Liu Z."/>
            <person name="Sun F."/>
            <person name="Lim Y.P."/>
            <person name="Lyons E."/>
            <person name="Town C.D."/>
            <person name="Bancroft I."/>
            <person name="Wang X."/>
            <person name="Meng J."/>
            <person name="Ma J."/>
            <person name="Pires J.C."/>
            <person name="King G.J."/>
            <person name="Brunel D."/>
            <person name="Delourme R."/>
            <person name="Renard M."/>
            <person name="Aury J.M."/>
            <person name="Adams K.L."/>
            <person name="Batley J."/>
            <person name="Snowdon R.J."/>
            <person name="Tost J."/>
            <person name="Edwards D."/>
            <person name="Zhou Y."/>
            <person name="Hua W."/>
            <person name="Sharpe A.G."/>
            <person name="Paterson A.H."/>
            <person name="Guan C."/>
            <person name="Wincker P."/>
        </authorList>
    </citation>
    <scope>NUCLEOTIDE SEQUENCE [LARGE SCALE GENOMIC DNA]</scope>
    <source>
        <strain evidence="4">cv. Darmor-bzh</strain>
    </source>
</reference>
<evidence type="ECO:0000256" key="1">
    <source>
        <dbReference type="SAM" id="Phobius"/>
    </source>
</evidence>
<keyword evidence="1" id="KW-1133">Transmembrane helix</keyword>
<dbReference type="Proteomes" id="UP001295469">
    <property type="component" value="Chromosome C01"/>
</dbReference>
<feature type="transmembrane region" description="Helical" evidence="1">
    <location>
        <begin position="75"/>
        <end position="94"/>
    </location>
</feature>
<dbReference type="PANTHER" id="PTHR34125:SF5">
    <property type="entry name" value="TRANSMEMBRANE PROTEIN"/>
    <property type="match status" value="1"/>
</dbReference>
<feature type="transmembrane region" description="Helical" evidence="1">
    <location>
        <begin position="45"/>
        <end position="63"/>
    </location>
</feature>
<protein>
    <submittedName>
        <fullName evidence="2">(rape) hypothetical protein</fullName>
    </submittedName>
    <submittedName>
        <fullName evidence="3">BnaC01g37860D protein</fullName>
    </submittedName>
</protein>
<proteinExistence type="predicted"/>